<dbReference type="WBParaSite" id="HPBE_0001384601-mRNA-1">
    <property type="protein sequence ID" value="HPBE_0001384601-mRNA-1"/>
    <property type="gene ID" value="HPBE_0001384601"/>
</dbReference>
<dbReference type="Proteomes" id="UP000050761">
    <property type="component" value="Unassembled WGS sequence"/>
</dbReference>
<accession>A0A3P8DPN4</accession>
<organism evidence="4 5">
    <name type="scientific">Heligmosomoides polygyrus</name>
    <name type="common">Parasitic roundworm</name>
    <dbReference type="NCBI Taxonomy" id="6339"/>
    <lineage>
        <taxon>Eukaryota</taxon>
        <taxon>Metazoa</taxon>
        <taxon>Ecdysozoa</taxon>
        <taxon>Nematoda</taxon>
        <taxon>Chromadorea</taxon>
        <taxon>Rhabditida</taxon>
        <taxon>Rhabditina</taxon>
        <taxon>Rhabditomorpha</taxon>
        <taxon>Strongyloidea</taxon>
        <taxon>Heligmosomidae</taxon>
        <taxon>Heligmosomoides</taxon>
    </lineage>
</organism>
<evidence type="ECO:0000256" key="1">
    <source>
        <dbReference type="SAM" id="MobiDB-lite"/>
    </source>
</evidence>
<keyword evidence="2" id="KW-0812">Transmembrane</keyword>
<evidence type="ECO:0000313" key="3">
    <source>
        <dbReference type="EMBL" id="VDO97625.1"/>
    </source>
</evidence>
<proteinExistence type="predicted"/>
<keyword evidence="4" id="KW-1185">Reference proteome</keyword>
<sequence length="243" mass="26474">MDSARRRRAKEPNRKGTRTPYTDALEQNLKAYLESAFHAVSDDTRFIYKCYGHLVSFPCQRHSLTRSPPAYSRGLQVHCTVCTPFCRISLPWLWQSAISDWQALEPEIARASQNRCCTAGGNRGGLLVIQATAQQRPAAICPGNSRPLPAAEAGPGAGASAAAGTGLCTASTLIYCTVHGFLGDGIVLLARRGASWCTSPDVLALLTASSIPAEKTWLFFSFNLLLSSFFFLLRSLENFVFHS</sequence>
<evidence type="ECO:0000313" key="5">
    <source>
        <dbReference type="WBParaSite" id="HPBE_0001384601-mRNA-1"/>
    </source>
</evidence>
<name>A0A183FYT8_HELPZ</name>
<accession>A0A183FYT8</accession>
<feature type="transmembrane region" description="Helical" evidence="2">
    <location>
        <begin position="217"/>
        <end position="236"/>
    </location>
</feature>
<evidence type="ECO:0000313" key="4">
    <source>
        <dbReference type="Proteomes" id="UP000050761"/>
    </source>
</evidence>
<protein>
    <submittedName>
        <fullName evidence="5">Small capsomere-interacting protein</fullName>
    </submittedName>
</protein>
<reference evidence="5" key="2">
    <citation type="submission" date="2019-09" db="UniProtKB">
        <authorList>
            <consortium name="WormBaseParasite"/>
        </authorList>
    </citation>
    <scope>IDENTIFICATION</scope>
</reference>
<dbReference type="EMBL" id="UZAH01028098">
    <property type="protein sequence ID" value="VDO97625.1"/>
    <property type="molecule type" value="Genomic_DNA"/>
</dbReference>
<keyword evidence="2" id="KW-0472">Membrane</keyword>
<gene>
    <name evidence="3" type="ORF">HPBE_LOCUS13847</name>
</gene>
<evidence type="ECO:0000256" key="2">
    <source>
        <dbReference type="SAM" id="Phobius"/>
    </source>
</evidence>
<keyword evidence="2" id="KW-1133">Transmembrane helix</keyword>
<dbReference type="AlphaFoldDB" id="A0A183FYT8"/>
<reference evidence="3 4" key="1">
    <citation type="submission" date="2018-11" db="EMBL/GenBank/DDBJ databases">
        <authorList>
            <consortium name="Pathogen Informatics"/>
        </authorList>
    </citation>
    <scope>NUCLEOTIDE SEQUENCE [LARGE SCALE GENOMIC DNA]</scope>
</reference>
<feature type="region of interest" description="Disordered" evidence="1">
    <location>
        <begin position="1"/>
        <end position="21"/>
    </location>
</feature>